<evidence type="ECO:0000256" key="3">
    <source>
        <dbReference type="SAM" id="MobiDB-lite"/>
    </source>
</evidence>
<dbReference type="InterPro" id="IPR049449">
    <property type="entry name" value="TesB_ACOT8-like_N"/>
</dbReference>
<dbReference type="OrthoDB" id="9781019at2"/>
<dbReference type="Pfam" id="PF13622">
    <property type="entry name" value="4HBT_3"/>
    <property type="match status" value="1"/>
</dbReference>
<dbReference type="CDD" id="cd03445">
    <property type="entry name" value="Thioesterase_II_repeat2"/>
    <property type="match status" value="1"/>
</dbReference>
<keyword evidence="7" id="KW-1185">Reference proteome</keyword>
<evidence type="ECO:0000256" key="2">
    <source>
        <dbReference type="ARBA" id="ARBA00022801"/>
    </source>
</evidence>
<dbReference type="AlphaFoldDB" id="A0A5M4F966"/>
<evidence type="ECO:0000256" key="1">
    <source>
        <dbReference type="ARBA" id="ARBA00006538"/>
    </source>
</evidence>
<comment type="similarity">
    <text evidence="1">Belongs to the C/M/P thioester hydrolase family.</text>
</comment>
<dbReference type="PANTHER" id="PTHR11066:SF34">
    <property type="entry name" value="ACYL-COENZYME A THIOESTERASE 8"/>
    <property type="match status" value="1"/>
</dbReference>
<dbReference type="GO" id="GO:0009062">
    <property type="term" value="P:fatty acid catabolic process"/>
    <property type="evidence" value="ECO:0007669"/>
    <property type="project" value="TreeGrafter"/>
</dbReference>
<dbReference type="PANTHER" id="PTHR11066">
    <property type="entry name" value="ACYL-COA THIOESTERASE"/>
    <property type="match status" value="1"/>
</dbReference>
<sequence length="328" mass="35804">MLATSRVHVDGRGVSRGETDRHWTRQDESAPPLVSATFEASSSAEPEAMRSLSGILRLDQLEPTTFRADARHGVAGRVFGGEVAAQAVMAATATVAPGRLLHSVHTYFLLPGDSSVPVIYFVRTERDGGTFSNRSVAAHQHGRVIFTMTASFQVPRHGVAHQVPSLRAPSPDVVPVPAVTFAQDKATTDWLDGLMSRIPVELRFPEDFERNAQPVRSQPFTRAWMRSAERLADDPSVQAAAVVYLSDLLMLSTALVPHGIAIDDPGVLFATVDHTVWFHAPCRADDWFMYEVESDWAGSGRALCRGRVFDQNGQLCATTMQEGAIRVS</sequence>
<name>A0A5M4F966_9ACTN</name>
<reference evidence="6" key="1">
    <citation type="submission" date="2019-09" db="EMBL/GenBank/DDBJ databases">
        <authorList>
            <person name="Li J."/>
        </authorList>
    </citation>
    <scope>NUCLEOTIDE SEQUENCE [LARGE SCALE GENOMIC DNA]</scope>
    <source>
        <strain evidence="6">JCM 14732</strain>
    </source>
</reference>
<feature type="domain" description="Acyl-CoA thioesterase-like N-terminal HotDog" evidence="5">
    <location>
        <begin position="74"/>
        <end position="153"/>
    </location>
</feature>
<accession>A0A5M4F966</accession>
<evidence type="ECO:0000313" key="6">
    <source>
        <dbReference type="EMBL" id="KAA1394302.1"/>
    </source>
</evidence>
<dbReference type="SUPFAM" id="SSF54637">
    <property type="entry name" value="Thioesterase/thiol ester dehydrase-isomerase"/>
    <property type="match status" value="2"/>
</dbReference>
<dbReference type="InterPro" id="IPR025652">
    <property type="entry name" value="TesB_C"/>
</dbReference>
<dbReference type="InterPro" id="IPR042171">
    <property type="entry name" value="Acyl-CoA_hotdog"/>
</dbReference>
<dbReference type="InterPro" id="IPR003703">
    <property type="entry name" value="Acyl_CoA_thio"/>
</dbReference>
<comment type="caution">
    <text evidence="6">The sequence shown here is derived from an EMBL/GenBank/DDBJ whole genome shotgun (WGS) entry which is preliminary data.</text>
</comment>
<evidence type="ECO:0000313" key="7">
    <source>
        <dbReference type="Proteomes" id="UP000380867"/>
    </source>
</evidence>
<feature type="region of interest" description="Disordered" evidence="3">
    <location>
        <begin position="1"/>
        <end position="33"/>
    </location>
</feature>
<feature type="domain" description="Acyl-CoA thioesterase 2 C-terminal" evidence="4">
    <location>
        <begin position="221"/>
        <end position="323"/>
    </location>
</feature>
<evidence type="ECO:0000259" key="4">
    <source>
        <dbReference type="Pfam" id="PF02551"/>
    </source>
</evidence>
<dbReference type="Proteomes" id="UP000380867">
    <property type="component" value="Unassembled WGS sequence"/>
</dbReference>
<feature type="compositionally biased region" description="Basic and acidic residues" evidence="3">
    <location>
        <begin position="7"/>
        <end position="28"/>
    </location>
</feature>
<evidence type="ECO:0000259" key="5">
    <source>
        <dbReference type="Pfam" id="PF13622"/>
    </source>
</evidence>
<proteinExistence type="inferred from homology"/>
<keyword evidence="2" id="KW-0378">Hydrolase</keyword>
<gene>
    <name evidence="6" type="ORF">ESP70_019055</name>
</gene>
<dbReference type="GO" id="GO:0047617">
    <property type="term" value="F:fatty acyl-CoA hydrolase activity"/>
    <property type="evidence" value="ECO:0007669"/>
    <property type="project" value="InterPro"/>
</dbReference>
<dbReference type="EMBL" id="SDPQ02000004">
    <property type="protein sequence ID" value="KAA1394302.1"/>
    <property type="molecule type" value="Genomic_DNA"/>
</dbReference>
<dbReference type="CDD" id="cd03444">
    <property type="entry name" value="Thioesterase_II_repeat1"/>
    <property type="match status" value="1"/>
</dbReference>
<dbReference type="GO" id="GO:0006637">
    <property type="term" value="P:acyl-CoA metabolic process"/>
    <property type="evidence" value="ECO:0007669"/>
    <property type="project" value="InterPro"/>
</dbReference>
<dbReference type="Pfam" id="PF02551">
    <property type="entry name" value="Acyl_CoA_thio"/>
    <property type="match status" value="1"/>
</dbReference>
<dbReference type="Gene3D" id="2.40.160.210">
    <property type="entry name" value="Acyl-CoA thioesterase, double hotdog domain"/>
    <property type="match status" value="1"/>
</dbReference>
<dbReference type="InterPro" id="IPR029069">
    <property type="entry name" value="HotDog_dom_sf"/>
</dbReference>
<organism evidence="6 7">
    <name type="scientific">Aeromicrobium ginsengisoli</name>
    <dbReference type="NCBI Taxonomy" id="363867"/>
    <lineage>
        <taxon>Bacteria</taxon>
        <taxon>Bacillati</taxon>
        <taxon>Actinomycetota</taxon>
        <taxon>Actinomycetes</taxon>
        <taxon>Propionibacteriales</taxon>
        <taxon>Nocardioidaceae</taxon>
        <taxon>Aeromicrobium</taxon>
    </lineage>
</organism>
<protein>
    <submittedName>
        <fullName evidence="6">Acyl-CoA thioesterase II</fullName>
    </submittedName>
</protein>